<dbReference type="InterPro" id="IPR027417">
    <property type="entry name" value="P-loop_NTPase"/>
</dbReference>
<evidence type="ECO:0000256" key="12">
    <source>
        <dbReference type="NCBIfam" id="TIGR00437"/>
    </source>
</evidence>
<feature type="transmembrane region" description="Helical" evidence="15">
    <location>
        <begin position="533"/>
        <end position="556"/>
    </location>
</feature>
<dbReference type="Pfam" id="PF07670">
    <property type="entry name" value="Gate"/>
    <property type="match status" value="1"/>
</dbReference>
<dbReference type="Gene3D" id="3.40.50.300">
    <property type="entry name" value="P-loop containing nucleotide triphosphate hydrolases"/>
    <property type="match status" value="1"/>
</dbReference>
<feature type="transmembrane region" description="Helical" evidence="15">
    <location>
        <begin position="335"/>
        <end position="361"/>
    </location>
</feature>
<keyword evidence="5 15" id="KW-0812">Transmembrane</keyword>
<evidence type="ECO:0000256" key="9">
    <source>
        <dbReference type="ARBA" id="ARBA00023065"/>
    </source>
</evidence>
<dbReference type="InterPro" id="IPR003373">
    <property type="entry name" value="Fe2_transport_prot-B"/>
</dbReference>
<dbReference type="Pfam" id="PF07664">
    <property type="entry name" value="FeoB_C"/>
    <property type="match status" value="1"/>
</dbReference>
<feature type="binding site" evidence="13">
    <location>
        <begin position="12"/>
        <end position="19"/>
    </location>
    <ligand>
        <name>GTP</name>
        <dbReference type="ChEBI" id="CHEBI:37565"/>
        <label>1</label>
    </ligand>
</feature>
<dbReference type="GO" id="GO:0005886">
    <property type="term" value="C:plasma membrane"/>
    <property type="evidence" value="ECO:0007669"/>
    <property type="project" value="UniProtKB-SubCell"/>
</dbReference>
<evidence type="ECO:0000256" key="3">
    <source>
        <dbReference type="ARBA" id="ARBA00022475"/>
    </source>
</evidence>
<feature type="transmembrane region" description="Helical" evidence="15">
    <location>
        <begin position="443"/>
        <end position="464"/>
    </location>
</feature>
<keyword evidence="2 15" id="KW-0813">Transport</keyword>
<dbReference type="GO" id="GO:0046872">
    <property type="term" value="F:metal ion binding"/>
    <property type="evidence" value="ECO:0007669"/>
    <property type="project" value="UniProtKB-KW"/>
</dbReference>
<evidence type="ECO:0000256" key="7">
    <source>
        <dbReference type="ARBA" id="ARBA00022989"/>
    </source>
</evidence>
<evidence type="ECO:0000256" key="10">
    <source>
        <dbReference type="ARBA" id="ARBA00023134"/>
    </source>
</evidence>
<evidence type="ECO:0000256" key="14">
    <source>
        <dbReference type="PIRSR" id="PIRSR603373-2"/>
    </source>
</evidence>
<evidence type="ECO:0000256" key="1">
    <source>
        <dbReference type="ARBA" id="ARBA00004651"/>
    </source>
</evidence>
<evidence type="ECO:0000256" key="15">
    <source>
        <dbReference type="RuleBase" id="RU362098"/>
    </source>
</evidence>
<feature type="binding site" evidence="13">
    <location>
        <begin position="118"/>
        <end position="121"/>
    </location>
    <ligand>
        <name>GTP</name>
        <dbReference type="ChEBI" id="CHEBI:37565"/>
        <label>1</label>
    </ligand>
</feature>
<evidence type="ECO:0000256" key="4">
    <source>
        <dbReference type="ARBA" id="ARBA00022496"/>
    </source>
</evidence>
<dbReference type="SUPFAM" id="SSF52540">
    <property type="entry name" value="P-loop containing nucleoside triphosphate hydrolases"/>
    <property type="match status" value="1"/>
</dbReference>
<feature type="binding site" evidence="14">
    <location>
        <position position="27"/>
    </location>
    <ligand>
        <name>Mg(2+)</name>
        <dbReference type="ChEBI" id="CHEBI:18420"/>
        <label>2</label>
    </ligand>
</feature>
<name>A0A3Q8BS63_9BACT</name>
<gene>
    <name evidence="17" type="primary">mad17</name>
</gene>
<comment type="function">
    <text evidence="15">Probable transporter of a GTP-driven Fe(2+) uptake system.</text>
</comment>
<keyword evidence="8 15" id="KW-0408">Iron</keyword>
<keyword evidence="9" id="KW-0406">Ion transport</keyword>
<organism evidence="17">
    <name type="scientific">Candidatus Magnetananas rongchengensis</name>
    <dbReference type="NCBI Taxonomy" id="1463558"/>
    <lineage>
        <taxon>Bacteria</taxon>
        <taxon>Pseudomonadati</taxon>
        <taxon>Thermodesulfobacteriota</taxon>
        <taxon>Desulfobacteria</taxon>
        <taxon>Desulfobacterales</taxon>
        <taxon>Desulfobacteraceae</taxon>
        <taxon>Candidatus Magnetananas</taxon>
    </lineage>
</organism>
<keyword evidence="14" id="KW-0460">Magnesium</keyword>
<feature type="transmembrane region" description="Helical" evidence="15">
    <location>
        <begin position="416"/>
        <end position="437"/>
    </location>
</feature>
<evidence type="ECO:0000256" key="8">
    <source>
        <dbReference type="ARBA" id="ARBA00023004"/>
    </source>
</evidence>
<dbReference type="PROSITE" id="PS51711">
    <property type="entry name" value="G_FEOB"/>
    <property type="match status" value="1"/>
</dbReference>
<feature type="transmembrane region" description="Helical" evidence="15">
    <location>
        <begin position="276"/>
        <end position="301"/>
    </location>
</feature>
<comment type="similarity">
    <text evidence="15">Belongs to the TRAFAC class TrmE-Era-EngA-EngB-Septin-like GTPase superfamily. FeoB GTPase (TC 9.A.8) family.</text>
</comment>
<keyword evidence="10 13" id="KW-0342">GTP-binding</keyword>
<evidence type="ECO:0000256" key="6">
    <source>
        <dbReference type="ARBA" id="ARBA00022741"/>
    </source>
</evidence>
<dbReference type="AlphaFoldDB" id="A0A3Q8BS63"/>
<evidence type="ECO:0000256" key="11">
    <source>
        <dbReference type="ARBA" id="ARBA00023136"/>
    </source>
</evidence>
<feature type="domain" description="FeoB-type G" evidence="16">
    <location>
        <begin position="5"/>
        <end position="167"/>
    </location>
</feature>
<evidence type="ECO:0000313" key="17">
    <source>
        <dbReference type="EMBL" id="ASQ41181.1"/>
    </source>
</evidence>
<dbReference type="InterPro" id="IPR011640">
    <property type="entry name" value="Fe2_transport_prot_B_C"/>
</dbReference>
<dbReference type="PANTHER" id="PTHR43185">
    <property type="entry name" value="FERROUS IRON TRANSPORT PROTEIN B"/>
    <property type="match status" value="1"/>
</dbReference>
<evidence type="ECO:0000256" key="5">
    <source>
        <dbReference type="ARBA" id="ARBA00022692"/>
    </source>
</evidence>
<proteinExistence type="inferred from homology"/>
<dbReference type="PANTHER" id="PTHR43185:SF1">
    <property type="entry name" value="FE(2+) TRANSPORTER FEOB"/>
    <property type="match status" value="1"/>
</dbReference>
<feature type="transmembrane region" description="Helical" evidence="15">
    <location>
        <begin position="500"/>
        <end position="521"/>
    </location>
</feature>
<feature type="transmembrane region" description="Helical" evidence="15">
    <location>
        <begin position="609"/>
        <end position="632"/>
    </location>
</feature>
<dbReference type="EMBL" id="KY084568">
    <property type="protein sequence ID" value="ASQ41181.1"/>
    <property type="molecule type" value="Genomic_DNA"/>
</dbReference>
<feature type="transmembrane region" description="Helical" evidence="15">
    <location>
        <begin position="577"/>
        <end position="597"/>
    </location>
</feature>
<feature type="binding site" evidence="14">
    <location>
        <position position="26"/>
    </location>
    <ligand>
        <name>Mg(2+)</name>
        <dbReference type="ChEBI" id="CHEBI:18420"/>
        <label>2</label>
    </ligand>
</feature>
<protein>
    <recommendedName>
        <fullName evidence="12 15">Ferrous iron transport protein B</fullName>
    </recommendedName>
</protein>
<keyword evidence="3" id="KW-1003">Cell membrane</keyword>
<dbReference type="NCBIfam" id="TIGR00437">
    <property type="entry name" value="feoB"/>
    <property type="match status" value="1"/>
</dbReference>
<dbReference type="GO" id="GO:0015093">
    <property type="term" value="F:ferrous iron transmembrane transporter activity"/>
    <property type="evidence" value="ECO:0007669"/>
    <property type="project" value="UniProtKB-UniRule"/>
</dbReference>
<reference evidence="17" key="1">
    <citation type="submission" date="2016-11" db="EMBL/GenBank/DDBJ databases">
        <title>Region harboring genes involved in magnetosome formation of Candidatus Magnetananas rongchenensis.</title>
        <authorList>
            <person name="Wang M."/>
            <person name="Chen Y.-R."/>
            <person name="Zhang W."/>
            <person name="Pan H."/>
            <person name="Xiao T."/>
            <person name="Wu L.-F."/>
        </authorList>
    </citation>
    <scope>NUCLEOTIDE SEQUENCE</scope>
</reference>
<dbReference type="Pfam" id="PF02421">
    <property type="entry name" value="FeoB_N"/>
    <property type="match status" value="1"/>
</dbReference>
<keyword evidence="7 15" id="KW-1133">Transmembrane helix</keyword>
<dbReference type="InterPro" id="IPR050860">
    <property type="entry name" value="FeoB_GTPase"/>
</dbReference>
<evidence type="ECO:0000256" key="13">
    <source>
        <dbReference type="PIRSR" id="PIRSR603373-1"/>
    </source>
</evidence>
<dbReference type="InterPro" id="IPR011642">
    <property type="entry name" value="Gate_dom"/>
</dbReference>
<accession>A0A3Q8BS63</accession>
<sequence length="636" mass="70637">MSNQVKKVMIVGLPNTGKSLIFTNLTGKYTISANSPLTTITFKTARISINDETFEIIDTPALSSIYMHSEEELKVREFIFNENPSVIVQCIDANRLKQSLALTADLLEMKIPLVICLNAIDETSRKGIWIDSDRLSQTLGVPVVESMAVYGQGTRFLKEAILQARYGNRIRYGEYIDDRIEQITSHLPADIKHKRIISRLVLMGDRRIDDYLVKKCGVEAALELKNLNQDVRGNNRIIADRKSKWTDDIADAAIKKQKVVQKEFSKTVASLCRHPIFGIPIFLMVLYTMFLLVVNVANVIAEWMTETFWTPVETYVAATVPAGFWNDFLIGDYGLLSLGLANALLTVLPILSVFFVLFNVLEDVGYIPNLSVLTKRILDKLGMSGDSIMPLVLGFGCKTMATMTTRTLRSKKERYIAIYLIAFAIPCAAQMGLNMSILGRMGAGAFLITFSVLTAVEVIAGLVLNKTLKEEDESVAFIQELPAIRMPNVKNVLKKTYYRIYWFLKESLAVFVYAALALFVIDRTGLLTASKEVFAPVVEGFLGLPIQMVDAIILCIARHEAAAAMIITLIRKGELNYIQSIVAVALTTMLVPCFANIMAMVKEVGAKNAIVMIICINMSAFLTSGALNWALLATMI</sequence>
<keyword evidence="14" id="KW-0479">Metal-binding</keyword>
<evidence type="ECO:0000259" key="16">
    <source>
        <dbReference type="PROSITE" id="PS51711"/>
    </source>
</evidence>
<keyword evidence="4 15" id="KW-0410">Iron transport</keyword>
<dbReference type="InterPro" id="IPR030389">
    <property type="entry name" value="G_FEOB_dom"/>
</dbReference>
<evidence type="ECO:0000256" key="2">
    <source>
        <dbReference type="ARBA" id="ARBA00022448"/>
    </source>
</evidence>
<keyword evidence="6 13" id="KW-0547">Nucleotide-binding</keyword>
<comment type="subcellular location">
    <subcellularLocation>
        <location evidence="15">Cell inner membrane</location>
        <topology evidence="15">Multi-pass membrane protein</topology>
    </subcellularLocation>
    <subcellularLocation>
        <location evidence="1">Cell membrane</location>
        <topology evidence="1">Multi-pass membrane protein</topology>
    </subcellularLocation>
</comment>
<keyword evidence="11 15" id="KW-0472">Membrane</keyword>
<dbReference type="GO" id="GO:0005525">
    <property type="term" value="F:GTP binding"/>
    <property type="evidence" value="ECO:0007669"/>
    <property type="project" value="UniProtKB-KW"/>
</dbReference>